<dbReference type="InterPro" id="IPR020845">
    <property type="entry name" value="AMP-binding_CS"/>
</dbReference>
<dbReference type="InterPro" id="IPR042099">
    <property type="entry name" value="ANL_N_sf"/>
</dbReference>
<dbReference type="EMBL" id="CCAE010000069">
    <property type="protein sequence ID" value="CDN90200.1"/>
    <property type="molecule type" value="Genomic_DNA"/>
</dbReference>
<name>A0A1L1PLH1_HYDIT</name>
<dbReference type="Pfam" id="PF00501">
    <property type="entry name" value="AMP-binding"/>
    <property type="match status" value="1"/>
</dbReference>
<dbReference type="CDD" id="cd17631">
    <property type="entry name" value="FACL_FadD13-like"/>
    <property type="match status" value="1"/>
</dbReference>
<organism evidence="5 6">
    <name type="scientific">Hydrogenophaga intermedia</name>
    <dbReference type="NCBI Taxonomy" id="65786"/>
    <lineage>
        <taxon>Bacteria</taxon>
        <taxon>Pseudomonadati</taxon>
        <taxon>Pseudomonadota</taxon>
        <taxon>Betaproteobacteria</taxon>
        <taxon>Burkholderiales</taxon>
        <taxon>Comamonadaceae</taxon>
        <taxon>Hydrogenophaga</taxon>
    </lineage>
</organism>
<dbReference type="NCBIfam" id="NF004837">
    <property type="entry name" value="PRK06187.1"/>
    <property type="match status" value="1"/>
</dbReference>
<dbReference type="InterPro" id="IPR000873">
    <property type="entry name" value="AMP-dep_synth/lig_dom"/>
</dbReference>
<sequence>MQLTQALTRAVQTRHRFPATIYQNRQRSWAEVGERVPRLAAGLRALGLQPGERLAVLAFNSDNYIELFFAAAWANLVIVPLNTRWAIPENVYSLKDAGCAGLVVDDGFAAQVPQLLEGHPMAHVVHMGDQPTPAGMHGHEALIAHTPPMADECGRDDDLCGIYYTGGTTGHPKGVMLSHKNFIAASINWIATLHFSDQTRYMHSAGLFHLAGASPAFALTLAGGTHVCLPKFDAVLAFEAIQTHQVNYVLFVPTMINMMLNHPDFDRYDLTSVRYCEYGASPIPDAVLAAAIDKLPSWEFIQGYGMTETAALTVSLPWRYHFDGEHGPHKRHAAGRAAYGVDVRIVDPDGKELPRGTPGEIAVRGAQVMLGYWNKPEATAAAIRDGWMHTGDGAWMDEDGFITIVDRVKDMIISGGENIYSREVENAVHAHPAVRECAVIGVPDEKWGEAVMAVVALKDGQSVSEQEIIDHCRRLIANYKCPRRVEFREALPLSGAGKIMKNVLREPYWKGKGRSVN</sequence>
<dbReference type="RefSeq" id="WP_009516098.1">
    <property type="nucleotide sequence ID" value="NZ_CCAE010000069.1"/>
</dbReference>
<dbReference type="PANTHER" id="PTHR43767">
    <property type="entry name" value="LONG-CHAIN-FATTY-ACID--COA LIGASE"/>
    <property type="match status" value="1"/>
</dbReference>
<evidence type="ECO:0000259" key="3">
    <source>
        <dbReference type="Pfam" id="PF00501"/>
    </source>
</evidence>
<evidence type="ECO:0000313" key="5">
    <source>
        <dbReference type="EMBL" id="CDN90200.1"/>
    </source>
</evidence>
<proteinExistence type="inferred from homology"/>
<dbReference type="AlphaFoldDB" id="A0A1L1PLH1"/>
<dbReference type="Gene3D" id="3.30.300.30">
    <property type="match status" value="1"/>
</dbReference>
<accession>A0A1L1PLH1</accession>
<dbReference type="PROSITE" id="PS00455">
    <property type="entry name" value="AMP_BINDING"/>
    <property type="match status" value="1"/>
</dbReference>
<protein>
    <submittedName>
        <fullName evidence="5">Long-chain-fatty-acid CoA ligase</fullName>
    </submittedName>
</protein>
<dbReference type="InterPro" id="IPR050237">
    <property type="entry name" value="ATP-dep_AMP-bd_enzyme"/>
</dbReference>
<dbReference type="InterPro" id="IPR045851">
    <property type="entry name" value="AMP-bd_C_sf"/>
</dbReference>
<dbReference type="Gene3D" id="3.40.50.12780">
    <property type="entry name" value="N-terminal domain of ligase-like"/>
    <property type="match status" value="1"/>
</dbReference>
<keyword evidence="6" id="KW-1185">Reference proteome</keyword>
<dbReference type="Proteomes" id="UP000028878">
    <property type="component" value="Unassembled WGS sequence"/>
</dbReference>
<dbReference type="InterPro" id="IPR025110">
    <property type="entry name" value="AMP-bd_C"/>
</dbReference>
<dbReference type="FunFam" id="3.30.300.30:FF:000008">
    <property type="entry name" value="2,3-dihydroxybenzoate-AMP ligase"/>
    <property type="match status" value="1"/>
</dbReference>
<keyword evidence="2 5" id="KW-0436">Ligase</keyword>
<reference evidence="6" key="1">
    <citation type="submission" date="2014-11" db="EMBL/GenBank/DDBJ databases">
        <title>Draft genome sequence of Hydrogenophaga intermedia S1.</title>
        <authorList>
            <person name="Gan H.M."/>
            <person name="Chew T.H."/>
            <person name="Stolz A."/>
        </authorList>
    </citation>
    <scope>NUCLEOTIDE SEQUENCE [LARGE SCALE GENOMIC DNA]</scope>
    <source>
        <strain evidence="6">S1</strain>
    </source>
</reference>
<dbReference type="PANTHER" id="PTHR43767:SF1">
    <property type="entry name" value="NONRIBOSOMAL PEPTIDE SYNTHASE PES1 (EUROFUNG)-RELATED"/>
    <property type="match status" value="1"/>
</dbReference>
<evidence type="ECO:0000256" key="1">
    <source>
        <dbReference type="ARBA" id="ARBA00006432"/>
    </source>
</evidence>
<dbReference type="Pfam" id="PF13193">
    <property type="entry name" value="AMP-binding_C"/>
    <property type="match status" value="1"/>
</dbReference>
<comment type="similarity">
    <text evidence="1">Belongs to the ATP-dependent AMP-binding enzyme family.</text>
</comment>
<evidence type="ECO:0000259" key="4">
    <source>
        <dbReference type="Pfam" id="PF13193"/>
    </source>
</evidence>
<feature type="domain" description="AMP-binding enzyme C-terminal" evidence="4">
    <location>
        <begin position="423"/>
        <end position="498"/>
    </location>
</feature>
<gene>
    <name evidence="5" type="ORF">BN948_04642</name>
</gene>
<dbReference type="GO" id="GO:0016878">
    <property type="term" value="F:acid-thiol ligase activity"/>
    <property type="evidence" value="ECO:0007669"/>
    <property type="project" value="UniProtKB-ARBA"/>
</dbReference>
<evidence type="ECO:0000313" key="6">
    <source>
        <dbReference type="Proteomes" id="UP000028878"/>
    </source>
</evidence>
<evidence type="ECO:0000256" key="2">
    <source>
        <dbReference type="ARBA" id="ARBA00022598"/>
    </source>
</evidence>
<dbReference type="SUPFAM" id="SSF56801">
    <property type="entry name" value="Acetyl-CoA synthetase-like"/>
    <property type="match status" value="1"/>
</dbReference>
<feature type="domain" description="AMP-dependent synthetase/ligase" evidence="3">
    <location>
        <begin position="8"/>
        <end position="373"/>
    </location>
</feature>